<feature type="transmembrane region" description="Helical" evidence="8">
    <location>
        <begin position="109"/>
        <end position="127"/>
    </location>
</feature>
<keyword evidence="4 8" id="KW-0812">Transmembrane</keyword>
<keyword evidence="3" id="KW-0813">Transport</keyword>
<feature type="transmembrane region" description="Helical" evidence="8">
    <location>
        <begin position="293"/>
        <end position="311"/>
    </location>
</feature>
<feature type="transmembrane region" description="Helical" evidence="8">
    <location>
        <begin position="139"/>
        <end position="158"/>
    </location>
</feature>
<evidence type="ECO:0000313" key="9">
    <source>
        <dbReference type="EMBL" id="RNA24280.1"/>
    </source>
</evidence>
<sequence length="377" mass="42647">MVNNYTKNSQKDKNDSETEKKTELIKDKLFSQGLFGMFSKPYLKAACLAQILSLVISGTGVVNTELSETYKINIPTAQSILNYLILSIIFVPSFLIKEKSAAKRIILKSYWKYFLIAFIDVEANYLIIKAYSLTNVTTIQVIDAFILPITLILSYFILKQSFQKNHVLGVLGCLSGCGLIIAADLMAKTDEEGIHRITGDVLCLISSVLYAMSNVGAEILIKESSKREYLAMIGTFGTVISAFQMLIFEREQIRDLIKFNDIPVWSLFAFESFLMFLVYTILPLVVERSSAAFLNLNLLSSDFYTAIYGFVFKNFKINAMYFFGFGCILFGTILYCLSEPKNRKPTPQPINESEINKQSDQLNEVDKLSTDYELFKV</sequence>
<evidence type="ECO:0000256" key="8">
    <source>
        <dbReference type="SAM" id="Phobius"/>
    </source>
</evidence>
<evidence type="ECO:0000256" key="2">
    <source>
        <dbReference type="ARBA" id="ARBA00007863"/>
    </source>
</evidence>
<feature type="transmembrane region" description="Helical" evidence="8">
    <location>
        <begin position="80"/>
        <end position="97"/>
    </location>
</feature>
<proteinExistence type="inferred from homology"/>
<dbReference type="InterPro" id="IPR037185">
    <property type="entry name" value="EmrE-like"/>
</dbReference>
<dbReference type="InterPro" id="IPR052221">
    <property type="entry name" value="SLC35F_Transporter"/>
</dbReference>
<evidence type="ECO:0000256" key="7">
    <source>
        <dbReference type="ARBA" id="ARBA00037727"/>
    </source>
</evidence>
<feature type="transmembrane region" description="Helical" evidence="8">
    <location>
        <begin position="167"/>
        <end position="187"/>
    </location>
</feature>
<comment type="function">
    <text evidence="7">Putative solute transporter.</text>
</comment>
<comment type="subcellular location">
    <subcellularLocation>
        <location evidence="1">Membrane</location>
        <topology evidence="1">Multi-pass membrane protein</topology>
    </subcellularLocation>
</comment>
<feature type="transmembrane region" description="Helical" evidence="8">
    <location>
        <begin position="42"/>
        <end position="60"/>
    </location>
</feature>
<evidence type="ECO:0000313" key="10">
    <source>
        <dbReference type="Proteomes" id="UP000276133"/>
    </source>
</evidence>
<dbReference type="GO" id="GO:0016020">
    <property type="term" value="C:membrane"/>
    <property type="evidence" value="ECO:0007669"/>
    <property type="project" value="UniProtKB-SubCell"/>
</dbReference>
<dbReference type="Pfam" id="PF06027">
    <property type="entry name" value="SLC35F"/>
    <property type="match status" value="1"/>
</dbReference>
<organism evidence="9 10">
    <name type="scientific">Brachionus plicatilis</name>
    <name type="common">Marine rotifer</name>
    <name type="synonym">Brachionus muelleri</name>
    <dbReference type="NCBI Taxonomy" id="10195"/>
    <lineage>
        <taxon>Eukaryota</taxon>
        <taxon>Metazoa</taxon>
        <taxon>Spiralia</taxon>
        <taxon>Gnathifera</taxon>
        <taxon>Rotifera</taxon>
        <taxon>Eurotatoria</taxon>
        <taxon>Monogononta</taxon>
        <taxon>Pseudotrocha</taxon>
        <taxon>Ploima</taxon>
        <taxon>Brachionidae</taxon>
        <taxon>Brachionus</taxon>
    </lineage>
</organism>
<feature type="transmembrane region" description="Helical" evidence="8">
    <location>
        <begin position="193"/>
        <end position="217"/>
    </location>
</feature>
<evidence type="ECO:0000256" key="6">
    <source>
        <dbReference type="ARBA" id="ARBA00023136"/>
    </source>
</evidence>
<keyword evidence="6 8" id="KW-0472">Membrane</keyword>
<evidence type="ECO:0000256" key="1">
    <source>
        <dbReference type="ARBA" id="ARBA00004141"/>
    </source>
</evidence>
<keyword evidence="5 8" id="KW-1133">Transmembrane helix</keyword>
<comment type="caution">
    <text evidence="9">The sequence shown here is derived from an EMBL/GenBank/DDBJ whole genome shotgun (WGS) entry which is preliminary data.</text>
</comment>
<evidence type="ECO:0000256" key="3">
    <source>
        <dbReference type="ARBA" id="ARBA00022448"/>
    </source>
</evidence>
<dbReference type="PANTHER" id="PTHR14233:SF4">
    <property type="entry name" value="SOLUTE CARRIER FAMILY 35 MEMBER F2"/>
    <property type="match status" value="1"/>
</dbReference>
<evidence type="ECO:0000256" key="5">
    <source>
        <dbReference type="ARBA" id="ARBA00022989"/>
    </source>
</evidence>
<comment type="similarity">
    <text evidence="2">Belongs to the SLC35F solute transporter family.</text>
</comment>
<accession>A0A3M7RLI9</accession>
<keyword evidence="10" id="KW-1185">Reference proteome</keyword>
<dbReference type="Proteomes" id="UP000276133">
    <property type="component" value="Unassembled WGS sequence"/>
</dbReference>
<dbReference type="AlphaFoldDB" id="A0A3M7RLI9"/>
<dbReference type="SUPFAM" id="SSF103481">
    <property type="entry name" value="Multidrug resistance efflux transporter EmrE"/>
    <property type="match status" value="1"/>
</dbReference>
<evidence type="ECO:0000256" key="4">
    <source>
        <dbReference type="ARBA" id="ARBA00022692"/>
    </source>
</evidence>
<feature type="transmembrane region" description="Helical" evidence="8">
    <location>
        <begin position="229"/>
        <end position="247"/>
    </location>
</feature>
<feature type="transmembrane region" description="Helical" evidence="8">
    <location>
        <begin position="317"/>
        <end position="337"/>
    </location>
</feature>
<dbReference type="InterPro" id="IPR009262">
    <property type="entry name" value="SLC35_F1/F2/F6"/>
</dbReference>
<name>A0A3M7RLI9_BRAPC</name>
<feature type="transmembrane region" description="Helical" evidence="8">
    <location>
        <begin position="267"/>
        <end position="286"/>
    </location>
</feature>
<protein>
    <submittedName>
        <fullName evidence="9">Solute carrier family 35 member</fullName>
    </submittedName>
</protein>
<gene>
    <name evidence="9" type="ORF">BpHYR1_023891</name>
</gene>
<reference evidence="9 10" key="1">
    <citation type="journal article" date="2018" name="Sci. Rep.">
        <title>Genomic signatures of local adaptation to the degree of environmental predictability in rotifers.</title>
        <authorList>
            <person name="Franch-Gras L."/>
            <person name="Hahn C."/>
            <person name="Garcia-Roger E.M."/>
            <person name="Carmona M.J."/>
            <person name="Serra M."/>
            <person name="Gomez A."/>
        </authorList>
    </citation>
    <scope>NUCLEOTIDE SEQUENCE [LARGE SCALE GENOMIC DNA]</scope>
    <source>
        <strain evidence="9">HYR1</strain>
    </source>
</reference>
<dbReference type="EMBL" id="REGN01003148">
    <property type="protein sequence ID" value="RNA24280.1"/>
    <property type="molecule type" value="Genomic_DNA"/>
</dbReference>
<dbReference type="STRING" id="10195.A0A3M7RLI9"/>
<dbReference type="GO" id="GO:0022857">
    <property type="term" value="F:transmembrane transporter activity"/>
    <property type="evidence" value="ECO:0007669"/>
    <property type="project" value="InterPro"/>
</dbReference>
<dbReference type="OrthoDB" id="429955at2759"/>
<dbReference type="PANTHER" id="PTHR14233">
    <property type="entry name" value="DUF914-RELATED"/>
    <property type="match status" value="1"/>
</dbReference>